<dbReference type="EMBL" id="FPAG01000002">
    <property type="protein sequence ID" value="SFS55319.1"/>
    <property type="molecule type" value="Genomic_DNA"/>
</dbReference>
<evidence type="ECO:0000256" key="2">
    <source>
        <dbReference type="ARBA" id="ARBA00006275"/>
    </source>
</evidence>
<sequence length="480" mass="55087">MKKHRYINKKSRILSVFLPDRNSTLKIGIISLLALIMIGCEKFVEVDPPKNVLIAEEVFQDPNTVASTIANMYYQMREQGMVSGLNGLSIVMGIYSDELDYYGFSNDYLAMYTHNVNASNGLVDEWWRNAYQIIYLANNILEGVNNATELSSNDKERFMGQAYFVRAYLHSLLVTMYGDVPYITSTDYLLNNKVARDDENEVYEHIIEDLKKASELLPVEDESGERVIPNQIVAKALLSRMHLYRGNWEQAQTMATEVINTTGYHLQEDLDKVFLKNSPETIWQFKPEGIIQLNTYEAAQLIIEFIPGQSYSLHNNLLAAFEQGDLRRVHWVNSISSTAGDITLYFPYKYKQTINTTNESLEFSIVFRMAEQHLIRAEARAHLNNIVGAQNDLNTIRERAGLPPVNIGSSIGLIEAITRERRVELFTEHGHRWFDLKRLKKANQVLESLKPNWRSTDTLFPIPINELEMNPKLQPQNSGY</sequence>
<comment type="subcellular location">
    <subcellularLocation>
        <location evidence="1">Cell outer membrane</location>
    </subcellularLocation>
</comment>
<keyword evidence="3" id="KW-0732">Signal</keyword>
<dbReference type="Pfam" id="PF14322">
    <property type="entry name" value="SusD-like_3"/>
    <property type="match status" value="1"/>
</dbReference>
<proteinExistence type="inferred from homology"/>
<feature type="domain" description="SusD-like N-terminal" evidence="7">
    <location>
        <begin position="108"/>
        <end position="243"/>
    </location>
</feature>
<gene>
    <name evidence="8" type="ORF">SAMN04487906_0830</name>
</gene>
<keyword evidence="4" id="KW-0472">Membrane</keyword>
<evidence type="ECO:0000259" key="6">
    <source>
        <dbReference type="Pfam" id="PF07980"/>
    </source>
</evidence>
<dbReference type="Proteomes" id="UP000183209">
    <property type="component" value="Unassembled WGS sequence"/>
</dbReference>
<evidence type="ECO:0000313" key="8">
    <source>
        <dbReference type="EMBL" id="SFS55319.1"/>
    </source>
</evidence>
<dbReference type="InterPro" id="IPR012944">
    <property type="entry name" value="SusD_RagB_dom"/>
</dbReference>
<name>A0A1I6QSF0_9FLAO</name>
<organism evidence="8 9">
    <name type="scientific">Zhouia amylolytica</name>
    <dbReference type="NCBI Taxonomy" id="376730"/>
    <lineage>
        <taxon>Bacteria</taxon>
        <taxon>Pseudomonadati</taxon>
        <taxon>Bacteroidota</taxon>
        <taxon>Flavobacteriia</taxon>
        <taxon>Flavobacteriales</taxon>
        <taxon>Flavobacteriaceae</taxon>
        <taxon>Zhouia</taxon>
    </lineage>
</organism>
<feature type="domain" description="RagB/SusD" evidence="6">
    <location>
        <begin position="341"/>
        <end position="480"/>
    </location>
</feature>
<dbReference type="Pfam" id="PF07980">
    <property type="entry name" value="SusD_RagB"/>
    <property type="match status" value="1"/>
</dbReference>
<evidence type="ECO:0000256" key="5">
    <source>
        <dbReference type="ARBA" id="ARBA00023237"/>
    </source>
</evidence>
<evidence type="ECO:0000256" key="1">
    <source>
        <dbReference type="ARBA" id="ARBA00004442"/>
    </source>
</evidence>
<dbReference type="AlphaFoldDB" id="A0A1I6QSF0"/>
<dbReference type="Gene3D" id="1.25.40.390">
    <property type="match status" value="1"/>
</dbReference>
<dbReference type="InterPro" id="IPR011990">
    <property type="entry name" value="TPR-like_helical_dom_sf"/>
</dbReference>
<evidence type="ECO:0000313" key="9">
    <source>
        <dbReference type="Proteomes" id="UP000183209"/>
    </source>
</evidence>
<evidence type="ECO:0000256" key="4">
    <source>
        <dbReference type="ARBA" id="ARBA00023136"/>
    </source>
</evidence>
<evidence type="ECO:0000256" key="3">
    <source>
        <dbReference type="ARBA" id="ARBA00022729"/>
    </source>
</evidence>
<dbReference type="CDD" id="cd08977">
    <property type="entry name" value="SusD"/>
    <property type="match status" value="1"/>
</dbReference>
<dbReference type="RefSeq" id="WP_074977115.1">
    <property type="nucleotide sequence ID" value="NZ_JAEMBF010000013.1"/>
</dbReference>
<keyword evidence="5" id="KW-0998">Cell outer membrane</keyword>
<dbReference type="InterPro" id="IPR033985">
    <property type="entry name" value="SusD-like_N"/>
</dbReference>
<dbReference type="GO" id="GO:0009279">
    <property type="term" value="C:cell outer membrane"/>
    <property type="evidence" value="ECO:0007669"/>
    <property type="project" value="UniProtKB-SubCell"/>
</dbReference>
<comment type="similarity">
    <text evidence="2">Belongs to the SusD family.</text>
</comment>
<reference evidence="8 9" key="1">
    <citation type="submission" date="2016-10" db="EMBL/GenBank/DDBJ databases">
        <authorList>
            <person name="de Groot N.N."/>
        </authorList>
    </citation>
    <scope>NUCLEOTIDE SEQUENCE [LARGE SCALE GENOMIC DNA]</scope>
    <source>
        <strain evidence="8 9">CGMCC 1.6114</strain>
    </source>
</reference>
<protein>
    <submittedName>
        <fullName evidence="8">SusD family protein</fullName>
    </submittedName>
</protein>
<accession>A0A1I6QSF0</accession>
<dbReference type="SUPFAM" id="SSF48452">
    <property type="entry name" value="TPR-like"/>
    <property type="match status" value="1"/>
</dbReference>
<evidence type="ECO:0000259" key="7">
    <source>
        <dbReference type="Pfam" id="PF14322"/>
    </source>
</evidence>